<evidence type="ECO:0000256" key="1">
    <source>
        <dbReference type="ARBA" id="ARBA00022737"/>
    </source>
</evidence>
<accession>A0A0D3HXX5</accession>
<dbReference type="PROSITE" id="PS50297">
    <property type="entry name" value="ANK_REP_REGION"/>
    <property type="match status" value="1"/>
</dbReference>
<keyword evidence="7" id="KW-1185">Reference proteome</keyword>
<keyword evidence="2 3" id="KW-0040">ANK repeat</keyword>
<evidence type="ECO:0000256" key="3">
    <source>
        <dbReference type="PROSITE-ProRule" id="PRU00023"/>
    </source>
</evidence>
<dbReference type="Pfam" id="PF12796">
    <property type="entry name" value="Ank_2"/>
    <property type="match status" value="1"/>
</dbReference>
<dbReference type="PROSITE" id="PS50088">
    <property type="entry name" value="ANK_REPEAT"/>
    <property type="match status" value="1"/>
</dbReference>
<evidence type="ECO:0000256" key="5">
    <source>
        <dbReference type="SAM" id="SignalP"/>
    </source>
</evidence>
<dbReference type="OMA" id="ECTHASS"/>
<proteinExistence type="predicted"/>
<reference evidence="6" key="2">
    <citation type="submission" date="2024-10" db="UniProtKB">
        <authorList>
            <consortium name="EnsemblProtists"/>
        </authorList>
    </citation>
    <scope>IDENTIFICATION</scope>
</reference>
<organism evidence="6 7">
    <name type="scientific">Emiliania huxleyi (strain CCMP1516)</name>
    <dbReference type="NCBI Taxonomy" id="280463"/>
    <lineage>
        <taxon>Eukaryota</taxon>
        <taxon>Haptista</taxon>
        <taxon>Haptophyta</taxon>
        <taxon>Prymnesiophyceae</taxon>
        <taxon>Isochrysidales</taxon>
        <taxon>Noelaerhabdaceae</taxon>
        <taxon>Emiliania</taxon>
    </lineage>
</organism>
<dbReference type="GO" id="GO:0085020">
    <property type="term" value="P:protein K6-linked ubiquitination"/>
    <property type="evidence" value="ECO:0007669"/>
    <property type="project" value="TreeGrafter"/>
</dbReference>
<dbReference type="PANTHER" id="PTHR24171">
    <property type="entry name" value="ANKYRIN REPEAT DOMAIN-CONTAINING PROTEIN 39-RELATED"/>
    <property type="match status" value="1"/>
</dbReference>
<dbReference type="SUPFAM" id="SSF48403">
    <property type="entry name" value="Ankyrin repeat"/>
    <property type="match status" value="1"/>
</dbReference>
<protein>
    <submittedName>
        <fullName evidence="6">Uncharacterized protein</fullName>
    </submittedName>
</protein>
<feature type="repeat" description="ANK" evidence="3">
    <location>
        <begin position="71"/>
        <end position="96"/>
    </location>
</feature>
<feature type="chain" id="PRO_5044290839" evidence="5">
    <location>
        <begin position="24"/>
        <end position="486"/>
    </location>
</feature>
<evidence type="ECO:0000256" key="4">
    <source>
        <dbReference type="SAM" id="MobiDB-lite"/>
    </source>
</evidence>
<name>A0A0D3HXX5_EMIH1</name>
<evidence type="ECO:0000313" key="7">
    <source>
        <dbReference type="Proteomes" id="UP000013827"/>
    </source>
</evidence>
<dbReference type="RefSeq" id="XP_005756289.1">
    <property type="nucleotide sequence ID" value="XM_005756232.1"/>
</dbReference>
<dbReference type="InterPro" id="IPR036770">
    <property type="entry name" value="Ankyrin_rpt-contain_sf"/>
</dbReference>
<dbReference type="InterPro" id="IPR002110">
    <property type="entry name" value="Ankyrin_rpt"/>
</dbReference>
<dbReference type="KEGG" id="ehx:EMIHUDRAFT_221628"/>
<keyword evidence="1" id="KW-0677">Repeat</keyword>
<reference evidence="7" key="1">
    <citation type="journal article" date="2013" name="Nature">
        <title>Pan genome of the phytoplankton Emiliania underpins its global distribution.</title>
        <authorList>
            <person name="Read B.A."/>
            <person name="Kegel J."/>
            <person name="Klute M.J."/>
            <person name="Kuo A."/>
            <person name="Lefebvre S.C."/>
            <person name="Maumus F."/>
            <person name="Mayer C."/>
            <person name="Miller J."/>
            <person name="Monier A."/>
            <person name="Salamov A."/>
            <person name="Young J."/>
            <person name="Aguilar M."/>
            <person name="Claverie J.M."/>
            <person name="Frickenhaus S."/>
            <person name="Gonzalez K."/>
            <person name="Herman E.K."/>
            <person name="Lin Y.C."/>
            <person name="Napier J."/>
            <person name="Ogata H."/>
            <person name="Sarno A.F."/>
            <person name="Shmutz J."/>
            <person name="Schroeder D."/>
            <person name="de Vargas C."/>
            <person name="Verret F."/>
            <person name="von Dassow P."/>
            <person name="Valentin K."/>
            <person name="Van de Peer Y."/>
            <person name="Wheeler G."/>
            <person name="Dacks J.B."/>
            <person name="Delwiche C.F."/>
            <person name="Dyhrman S.T."/>
            <person name="Glockner G."/>
            <person name="John U."/>
            <person name="Richards T."/>
            <person name="Worden A.Z."/>
            <person name="Zhang X."/>
            <person name="Grigoriev I.V."/>
            <person name="Allen A.E."/>
            <person name="Bidle K."/>
            <person name="Borodovsky M."/>
            <person name="Bowler C."/>
            <person name="Brownlee C."/>
            <person name="Cock J.M."/>
            <person name="Elias M."/>
            <person name="Gladyshev V.N."/>
            <person name="Groth M."/>
            <person name="Guda C."/>
            <person name="Hadaegh A."/>
            <person name="Iglesias-Rodriguez M.D."/>
            <person name="Jenkins J."/>
            <person name="Jones B.M."/>
            <person name="Lawson T."/>
            <person name="Leese F."/>
            <person name="Lindquist E."/>
            <person name="Lobanov A."/>
            <person name="Lomsadze A."/>
            <person name="Malik S.B."/>
            <person name="Marsh M.E."/>
            <person name="Mackinder L."/>
            <person name="Mock T."/>
            <person name="Mueller-Roeber B."/>
            <person name="Pagarete A."/>
            <person name="Parker M."/>
            <person name="Probert I."/>
            <person name="Quesneville H."/>
            <person name="Raines C."/>
            <person name="Rensing S.A."/>
            <person name="Riano-Pachon D.M."/>
            <person name="Richier S."/>
            <person name="Rokitta S."/>
            <person name="Shiraiwa Y."/>
            <person name="Soanes D.M."/>
            <person name="van der Giezen M."/>
            <person name="Wahlund T.M."/>
            <person name="Williams B."/>
            <person name="Wilson W."/>
            <person name="Wolfe G."/>
            <person name="Wurch L.L."/>
        </authorList>
    </citation>
    <scope>NUCLEOTIDE SEQUENCE</scope>
</reference>
<feature type="signal peptide" evidence="5">
    <location>
        <begin position="1"/>
        <end position="23"/>
    </location>
</feature>
<sequence>MSLSPCTCMLMISLSTLFNREAAKQPEGIMTDDVPADEPSSTLFIDAAAAGDLDAVRRLCGTAELRLRDESGWSALTWASAEGHTPVVEFLIQQGAIDAEVEQAGCVSDVAEDANPPSLVGQSLARNAFGNTAAQVTKHAGCKSLLSKAVEAAADDRRFLCSSSGLFVGSRESCAVTVVDRVSAPSQRPVRYSTECASKIRAAEAALEAATAAMDKPEALQSALDAANASGASVHLIDAGTAALLRLEAQLALEEQVITVNRLRPLESRSPLKPLSSCLKLCRERESLPSLIEQGEQVLRSVDAELALQECTHASSSLRLTDAHVTDGDEGDELILPSHTFAVVADAGIASLEGLIAAARAAGALDEVLRAGDSALSMLMAESELRHALDEPRLEEAEAEAAGGETSWLHPDGQKSTSPLERLELQCGALAAALEKSEVLGTAETVLEAARAKQASLQELLKQEVAAEETRVAKAAAAAAKKAKKK</sequence>
<dbReference type="GO" id="GO:0004842">
    <property type="term" value="F:ubiquitin-protein transferase activity"/>
    <property type="evidence" value="ECO:0007669"/>
    <property type="project" value="TreeGrafter"/>
</dbReference>
<dbReference type="PANTHER" id="PTHR24171:SF8">
    <property type="entry name" value="BRCA1-ASSOCIATED RING DOMAIN PROTEIN 1"/>
    <property type="match status" value="1"/>
</dbReference>
<evidence type="ECO:0000313" key="6">
    <source>
        <dbReference type="EnsemblProtists" id="EOD03860"/>
    </source>
</evidence>
<dbReference type="AlphaFoldDB" id="A0A0D3HXX5"/>
<dbReference type="Proteomes" id="UP000013827">
    <property type="component" value="Unassembled WGS sequence"/>
</dbReference>
<dbReference type="HOGENOM" id="CLU_561945_0_0_1"/>
<feature type="region of interest" description="Disordered" evidence="4">
    <location>
        <begin position="397"/>
        <end position="417"/>
    </location>
</feature>
<dbReference type="Gene3D" id="1.25.40.20">
    <property type="entry name" value="Ankyrin repeat-containing domain"/>
    <property type="match status" value="1"/>
</dbReference>
<dbReference type="GeneID" id="17250037"/>
<evidence type="ECO:0000256" key="2">
    <source>
        <dbReference type="ARBA" id="ARBA00023043"/>
    </source>
</evidence>
<dbReference type="EnsemblProtists" id="EOD03860">
    <property type="protein sequence ID" value="EOD03860"/>
    <property type="gene ID" value="EMIHUDRAFT_221628"/>
</dbReference>
<dbReference type="PaxDb" id="2903-EOD03860"/>
<keyword evidence="5" id="KW-0732">Signal</keyword>